<proteinExistence type="predicted"/>
<dbReference type="EMBL" id="ML170237">
    <property type="protein sequence ID" value="TDL16682.1"/>
    <property type="molecule type" value="Genomic_DNA"/>
</dbReference>
<sequence>MPKRSRNDGYIPVTDRKRYPTLWFDDGNIVLTTNVSQFRVHRSLLSMNSPVFADMFSMPQTDRLEDTVEGLPVVEISDDDTDLTHLLYFFYDHRYYQGGTETTFEKISGLLRMGTKYQMDDLRNEIIDHLSLAYPSTLEKYLKAVNPKTRLPLFPPFLGQHFAIVNLARETDASILLPAALWRSTCMITFDIVEGPEDSTGTKYILFPTDVKRCIQQKSNSYKMLMKMEHSLPDVPKASECCPPKDEGSVGTCREVASSTVLHHFSISGPEIRDDIDFFTQMDAFEVWRSLVCTSCRKWGRFKALSLACEWVEHVASSI</sequence>
<evidence type="ECO:0000313" key="3">
    <source>
        <dbReference type="Proteomes" id="UP000294933"/>
    </source>
</evidence>
<dbReference type="InterPro" id="IPR011333">
    <property type="entry name" value="SKP1/BTB/POZ_sf"/>
</dbReference>
<dbReference type="OrthoDB" id="3044562at2759"/>
<gene>
    <name evidence="2" type="ORF">BD410DRAFT_901871</name>
</gene>
<dbReference type="Gene3D" id="3.30.710.10">
    <property type="entry name" value="Potassium Channel Kv1.1, Chain A"/>
    <property type="match status" value="1"/>
</dbReference>
<dbReference type="SMART" id="SM00225">
    <property type="entry name" value="BTB"/>
    <property type="match status" value="1"/>
</dbReference>
<evidence type="ECO:0000259" key="1">
    <source>
        <dbReference type="PROSITE" id="PS50097"/>
    </source>
</evidence>
<dbReference type="InterPro" id="IPR000210">
    <property type="entry name" value="BTB/POZ_dom"/>
</dbReference>
<dbReference type="PROSITE" id="PS50097">
    <property type="entry name" value="BTB"/>
    <property type="match status" value="1"/>
</dbReference>
<name>A0A4Y7PPA4_9AGAM</name>
<dbReference type="AlphaFoldDB" id="A0A4Y7PPA4"/>
<dbReference type="Pfam" id="PF00651">
    <property type="entry name" value="BTB"/>
    <property type="match status" value="1"/>
</dbReference>
<dbReference type="SUPFAM" id="SSF54695">
    <property type="entry name" value="POZ domain"/>
    <property type="match status" value="1"/>
</dbReference>
<dbReference type="Proteomes" id="UP000294933">
    <property type="component" value="Unassembled WGS sequence"/>
</dbReference>
<reference evidence="2 3" key="1">
    <citation type="submission" date="2018-06" db="EMBL/GenBank/DDBJ databases">
        <title>A transcriptomic atlas of mushroom development highlights an independent origin of complex multicellularity.</title>
        <authorList>
            <consortium name="DOE Joint Genome Institute"/>
            <person name="Krizsan K."/>
            <person name="Almasi E."/>
            <person name="Merenyi Z."/>
            <person name="Sahu N."/>
            <person name="Viragh M."/>
            <person name="Koszo T."/>
            <person name="Mondo S."/>
            <person name="Kiss B."/>
            <person name="Balint B."/>
            <person name="Kues U."/>
            <person name="Barry K."/>
            <person name="Hegedus J.C."/>
            <person name="Henrissat B."/>
            <person name="Johnson J."/>
            <person name="Lipzen A."/>
            <person name="Ohm R."/>
            <person name="Nagy I."/>
            <person name="Pangilinan J."/>
            <person name="Yan J."/>
            <person name="Xiong Y."/>
            <person name="Grigoriev I.V."/>
            <person name="Hibbett D.S."/>
            <person name="Nagy L.G."/>
        </authorList>
    </citation>
    <scope>NUCLEOTIDE SEQUENCE [LARGE SCALE GENOMIC DNA]</scope>
    <source>
        <strain evidence="2 3">SZMC22713</strain>
    </source>
</reference>
<keyword evidence="3" id="KW-1185">Reference proteome</keyword>
<accession>A0A4Y7PPA4</accession>
<protein>
    <recommendedName>
        <fullName evidence="1">BTB domain-containing protein</fullName>
    </recommendedName>
</protein>
<dbReference type="VEuPathDB" id="FungiDB:BD410DRAFT_901871"/>
<organism evidence="2 3">
    <name type="scientific">Rickenella mellea</name>
    <dbReference type="NCBI Taxonomy" id="50990"/>
    <lineage>
        <taxon>Eukaryota</taxon>
        <taxon>Fungi</taxon>
        <taxon>Dikarya</taxon>
        <taxon>Basidiomycota</taxon>
        <taxon>Agaricomycotina</taxon>
        <taxon>Agaricomycetes</taxon>
        <taxon>Hymenochaetales</taxon>
        <taxon>Rickenellaceae</taxon>
        <taxon>Rickenella</taxon>
    </lineage>
</organism>
<dbReference type="CDD" id="cd18186">
    <property type="entry name" value="BTB_POZ_ZBTB_KLHL-like"/>
    <property type="match status" value="1"/>
</dbReference>
<evidence type="ECO:0000313" key="2">
    <source>
        <dbReference type="EMBL" id="TDL16682.1"/>
    </source>
</evidence>
<feature type="domain" description="BTB" evidence="1">
    <location>
        <begin position="27"/>
        <end position="94"/>
    </location>
</feature>